<dbReference type="RefSeq" id="WP_234036477.1">
    <property type="nucleotide sequence ID" value="NZ_CP098494.1"/>
</dbReference>
<reference evidence="1 2" key="1">
    <citation type="submission" date="2022-06" db="EMBL/GenBank/DDBJ databases">
        <authorList>
            <person name="Liu G."/>
        </authorList>
    </citation>
    <scope>NUCLEOTIDE SEQUENCE [LARGE SCALE GENOMIC DNA]</scope>
    <source>
        <strain evidence="1 2">E4</strain>
    </source>
</reference>
<sequence>MERLGKRMESIAGGLHRDPQLESILKRRAPELALSMERGRSIGQELAQWVGQGRNRDRGMSR</sequence>
<organism evidence="1 2">
    <name type="scientific">Qipengyuania citrea</name>
    <dbReference type="NCBI Taxonomy" id="225971"/>
    <lineage>
        <taxon>Bacteria</taxon>
        <taxon>Pseudomonadati</taxon>
        <taxon>Pseudomonadota</taxon>
        <taxon>Alphaproteobacteria</taxon>
        <taxon>Sphingomonadales</taxon>
        <taxon>Erythrobacteraceae</taxon>
        <taxon>Qipengyuania</taxon>
    </lineage>
</organism>
<evidence type="ECO:0000313" key="1">
    <source>
        <dbReference type="EMBL" id="USA61099.1"/>
    </source>
</evidence>
<dbReference type="Proteomes" id="UP001056619">
    <property type="component" value="Chromosome"/>
</dbReference>
<keyword evidence="2" id="KW-1185">Reference proteome</keyword>
<evidence type="ECO:0000313" key="2">
    <source>
        <dbReference type="Proteomes" id="UP001056619"/>
    </source>
</evidence>
<gene>
    <name evidence="1" type="ORF">NCF85_13615</name>
</gene>
<protein>
    <submittedName>
        <fullName evidence="1">Uncharacterized protein</fullName>
    </submittedName>
</protein>
<proteinExistence type="predicted"/>
<accession>A0ABY4U6U3</accession>
<name>A0ABY4U6U3_9SPHN</name>
<dbReference type="EMBL" id="CP098494">
    <property type="protein sequence ID" value="USA61099.1"/>
    <property type="molecule type" value="Genomic_DNA"/>
</dbReference>